<name>A0A4Y2ULH2_ARAVE</name>
<evidence type="ECO:0000313" key="2">
    <source>
        <dbReference type="Proteomes" id="UP000499080"/>
    </source>
</evidence>
<protein>
    <submittedName>
        <fullName evidence="1">Uncharacterized protein</fullName>
    </submittedName>
</protein>
<accession>A0A4Y2ULH2</accession>
<comment type="caution">
    <text evidence="1">The sequence shown here is derived from an EMBL/GenBank/DDBJ whole genome shotgun (WGS) entry which is preliminary data.</text>
</comment>
<evidence type="ECO:0000313" key="1">
    <source>
        <dbReference type="EMBL" id="GBO12496.1"/>
    </source>
</evidence>
<proteinExistence type="predicted"/>
<dbReference type="Proteomes" id="UP000499080">
    <property type="component" value="Unassembled WGS sequence"/>
</dbReference>
<dbReference type="AlphaFoldDB" id="A0A4Y2ULH2"/>
<keyword evidence="2" id="KW-1185">Reference proteome</keyword>
<dbReference type="EMBL" id="BGPR01037019">
    <property type="protein sequence ID" value="GBO12496.1"/>
    <property type="molecule type" value="Genomic_DNA"/>
</dbReference>
<organism evidence="1 2">
    <name type="scientific">Araneus ventricosus</name>
    <name type="common">Orbweaver spider</name>
    <name type="synonym">Epeira ventricosa</name>
    <dbReference type="NCBI Taxonomy" id="182803"/>
    <lineage>
        <taxon>Eukaryota</taxon>
        <taxon>Metazoa</taxon>
        <taxon>Ecdysozoa</taxon>
        <taxon>Arthropoda</taxon>
        <taxon>Chelicerata</taxon>
        <taxon>Arachnida</taxon>
        <taxon>Araneae</taxon>
        <taxon>Araneomorphae</taxon>
        <taxon>Entelegynae</taxon>
        <taxon>Araneoidea</taxon>
        <taxon>Araneidae</taxon>
        <taxon>Araneus</taxon>
    </lineage>
</organism>
<reference evidence="1 2" key="1">
    <citation type="journal article" date="2019" name="Sci. Rep.">
        <title>Orb-weaving spider Araneus ventricosus genome elucidates the spidroin gene catalogue.</title>
        <authorList>
            <person name="Kono N."/>
            <person name="Nakamura H."/>
            <person name="Ohtoshi R."/>
            <person name="Moran D.A.P."/>
            <person name="Shinohara A."/>
            <person name="Yoshida Y."/>
            <person name="Fujiwara M."/>
            <person name="Mori M."/>
            <person name="Tomita M."/>
            <person name="Arakawa K."/>
        </authorList>
    </citation>
    <scope>NUCLEOTIDE SEQUENCE [LARGE SCALE GENOMIC DNA]</scope>
</reference>
<sequence>MDQSFPITLHPMNWGREDNIFFKKHGPIPAYCPTATRKTPGTRHAGGGRYGNGIFHCILGVKERAVFHLTQKEPSKVSFRFLLWSKTKSFNALLSSTRLHEATLFRVYLVVVGQYLKRFRLAHNDFCTCGGIGTALHYVTEYILTISWHLRKPSSNHIHE</sequence>
<gene>
    <name evidence="1" type="ORF">AVEN_122963_1</name>
</gene>